<evidence type="ECO:0000313" key="3">
    <source>
        <dbReference type="Proteomes" id="UP000184260"/>
    </source>
</evidence>
<reference evidence="3" key="1">
    <citation type="submission" date="2016-11" db="EMBL/GenBank/DDBJ databases">
        <authorList>
            <person name="Varghese N."/>
            <person name="Submissions S."/>
        </authorList>
    </citation>
    <scope>NUCLEOTIDE SEQUENCE [LARGE SCALE GENOMIC DNA]</scope>
    <source>
        <strain evidence="3">DSM 3661</strain>
    </source>
</reference>
<evidence type="ECO:0000256" key="1">
    <source>
        <dbReference type="SAM" id="SignalP"/>
    </source>
</evidence>
<dbReference type="Proteomes" id="UP000184260">
    <property type="component" value="Unassembled WGS sequence"/>
</dbReference>
<proteinExistence type="predicted"/>
<keyword evidence="1" id="KW-0732">Signal</keyword>
<gene>
    <name evidence="2" type="ORF">SAMN05443669_10943</name>
</gene>
<accession>A0A1M7LWZ2</accession>
<dbReference type="AlphaFoldDB" id="A0A1M7LWZ2"/>
<organism evidence="2 3">
    <name type="scientific">Flavobacterium xanthum</name>
    <dbReference type="NCBI Taxonomy" id="69322"/>
    <lineage>
        <taxon>Bacteria</taxon>
        <taxon>Pseudomonadati</taxon>
        <taxon>Bacteroidota</taxon>
        <taxon>Flavobacteriia</taxon>
        <taxon>Flavobacteriales</taxon>
        <taxon>Flavobacteriaceae</taxon>
        <taxon>Flavobacterium</taxon>
    </lineage>
</organism>
<protein>
    <recommendedName>
        <fullName evidence="4">Outer membrane protein beta-barrel domain-containing protein</fullName>
    </recommendedName>
</protein>
<evidence type="ECO:0000313" key="2">
    <source>
        <dbReference type="EMBL" id="SHM82879.1"/>
    </source>
</evidence>
<feature type="signal peptide" evidence="1">
    <location>
        <begin position="1"/>
        <end position="24"/>
    </location>
</feature>
<sequence length="214" mass="24624">MNPPILIMKKFIIPFLCIALPSFAQEKKEQKLDLSFSYGISHINYSNYSETSPLKLELPKFGSFLEFNADYKLPKNRFIGVGFAKQQHSKNIDDGIVINSNNSGIVLDNYNNTHTKNFYDIHFRTAFKNNIQFTLGVFFFIENLNTNTITFDDTNTYFVLNNEKNRADNLGLFGSLEYYFKLNSYAELGLKSKLYYSLNGVETIAVLPTLRVKL</sequence>
<evidence type="ECO:0008006" key="4">
    <source>
        <dbReference type="Google" id="ProtNLM"/>
    </source>
</evidence>
<name>A0A1M7LWZ2_9FLAO</name>
<dbReference type="EMBL" id="FRBU01000094">
    <property type="protein sequence ID" value="SHM82879.1"/>
    <property type="molecule type" value="Genomic_DNA"/>
</dbReference>
<keyword evidence="3" id="KW-1185">Reference proteome</keyword>
<feature type="chain" id="PRO_5012229734" description="Outer membrane protein beta-barrel domain-containing protein" evidence="1">
    <location>
        <begin position="25"/>
        <end position="214"/>
    </location>
</feature>